<sequence length="86" mass="10637">MIEANHKKVTQRMKHRDMYWSLTMIHIIIMKKKIALGELFNGEWREKYAKYKEYDDIYHSRDIMNRYRKQGRQGHCVDKRHPSQKV</sequence>
<protein>
    <submittedName>
        <fullName evidence="1">Uncharacterized protein</fullName>
    </submittedName>
</protein>
<dbReference type="STRING" id="420890.LCGL_0977"/>
<dbReference type="KEGG" id="lgv:LCGL_0977"/>
<dbReference type="EMBL" id="AP009333">
    <property type="protein sequence ID" value="BAK60437.1"/>
    <property type="molecule type" value="Genomic_DNA"/>
</dbReference>
<reference evidence="1 2" key="1">
    <citation type="journal article" date="2011" name="PLoS ONE">
        <title>Complete genome sequence and comparative analysis of the fish pathogen Lactococcus garvieae.</title>
        <authorList>
            <person name="Morita H."/>
            <person name="Toh H."/>
            <person name="Oshima K."/>
            <person name="Yoshizaki M."/>
            <person name="Kawanishi M."/>
            <person name="Nakaya K."/>
            <person name="Suzuki T."/>
            <person name="Miyauchi E."/>
            <person name="Ishii Y."/>
            <person name="Tanabe S."/>
            <person name="Murakami M."/>
            <person name="Hattori M."/>
        </authorList>
    </citation>
    <scope>NUCLEOTIDE SEQUENCE [LARGE SCALE GENOMIC DNA]</scope>
    <source>
        <strain evidence="1 2">Lg2</strain>
    </source>
</reference>
<gene>
    <name evidence="1" type="ordered locus">LCGL_0977</name>
</gene>
<name>F9VDN6_LACGL</name>
<keyword evidence="2" id="KW-1185">Reference proteome</keyword>
<dbReference type="HOGENOM" id="CLU_2493965_0_0_9"/>
<evidence type="ECO:0000313" key="2">
    <source>
        <dbReference type="Proteomes" id="UP000008520"/>
    </source>
</evidence>
<dbReference type="AlphaFoldDB" id="F9VDN6"/>
<accession>F9VDN6</accession>
<proteinExistence type="predicted"/>
<organism evidence="1 2">
    <name type="scientific">Lactococcus garvieae (strain Lg2)</name>
    <name type="common">Enterococcus seriolicida</name>
    <dbReference type="NCBI Taxonomy" id="420890"/>
    <lineage>
        <taxon>Bacteria</taxon>
        <taxon>Bacillati</taxon>
        <taxon>Bacillota</taxon>
        <taxon>Bacilli</taxon>
        <taxon>Lactobacillales</taxon>
        <taxon>Streptococcaceae</taxon>
        <taxon>Lactococcus</taxon>
    </lineage>
</organism>
<dbReference type="Proteomes" id="UP000008520">
    <property type="component" value="Chromosome"/>
</dbReference>
<evidence type="ECO:0000313" key="1">
    <source>
        <dbReference type="EMBL" id="BAK60437.1"/>
    </source>
</evidence>